<evidence type="ECO:0000256" key="3">
    <source>
        <dbReference type="ARBA" id="ARBA00012274"/>
    </source>
</evidence>
<protein>
    <recommendedName>
        <fullName evidence="3">ribonucleoside-diphosphate reductase</fullName>
        <ecNumber evidence="3">1.17.4.1</ecNumber>
    </recommendedName>
</protein>
<dbReference type="UniPathway" id="UPA00326"/>
<dbReference type="InterPro" id="IPR033909">
    <property type="entry name" value="RNR_small"/>
</dbReference>
<accession>D7CXC4</accession>
<sequence length="324" mass="36772">MLTERRSTLRPAEYPEFLAYRDAIRHSYWLHTEYNLTEDVNDYRVGVREAERQVLTRALLAIAQVEVAVKTFWGDLYRKFPKPEVGAVGYTFAESEVRHQDAYAHLLELLGLTDAFARLHEAPALGERLAVLDAHLVPVRQDGRDDAFSVALFSAFVEHVSLFGQFLILKAFNQATGRFKGVANIVEATSKEEQIHGMFGYKLVETLRRERPEWFGAAFSARLRAACVDAERAERAILRWICEAGALPFLPLAQLEAFMQARFNGALVALGEAPLWEVDPALLAPTRWFEEELLSSKQVDFFHKRPTAYAKKTRPITADDLFAV</sequence>
<evidence type="ECO:0000256" key="2">
    <source>
        <dbReference type="ARBA" id="ARBA00009303"/>
    </source>
</evidence>
<evidence type="ECO:0000313" key="4">
    <source>
        <dbReference type="EMBL" id="ADI13248.1"/>
    </source>
</evidence>
<dbReference type="CDD" id="cd01049">
    <property type="entry name" value="RNRR2"/>
    <property type="match status" value="1"/>
</dbReference>
<proteinExistence type="inferred from homology"/>
<dbReference type="GO" id="GO:0009263">
    <property type="term" value="P:deoxyribonucleotide biosynthetic process"/>
    <property type="evidence" value="ECO:0007669"/>
    <property type="project" value="InterPro"/>
</dbReference>
<organism evidence="4 5">
    <name type="scientific">Truepera radiovictrix (strain DSM 17093 / CIP 108686 / LMG 22925 / RQ-24)</name>
    <dbReference type="NCBI Taxonomy" id="649638"/>
    <lineage>
        <taxon>Bacteria</taxon>
        <taxon>Thermotogati</taxon>
        <taxon>Deinococcota</taxon>
        <taxon>Deinococci</taxon>
        <taxon>Trueperales</taxon>
        <taxon>Trueperaceae</taxon>
        <taxon>Truepera</taxon>
    </lineage>
</organism>
<comment type="cofactor">
    <cofactor evidence="1">
        <name>Fe cation</name>
        <dbReference type="ChEBI" id="CHEBI:24875"/>
    </cofactor>
</comment>
<dbReference type="InterPro" id="IPR012348">
    <property type="entry name" value="RNR-like"/>
</dbReference>
<keyword evidence="5" id="KW-1185">Reference proteome</keyword>
<dbReference type="AlphaFoldDB" id="D7CXC4"/>
<dbReference type="Pfam" id="PF00268">
    <property type="entry name" value="Ribonuc_red_sm"/>
    <property type="match status" value="1"/>
</dbReference>
<dbReference type="EMBL" id="CP002049">
    <property type="protein sequence ID" value="ADI13248.1"/>
    <property type="molecule type" value="Genomic_DNA"/>
</dbReference>
<comment type="similarity">
    <text evidence="2">Belongs to the ribonucleoside diphosphate reductase small chain family.</text>
</comment>
<dbReference type="eggNOG" id="COG0208">
    <property type="taxonomic scope" value="Bacteria"/>
</dbReference>
<gene>
    <name evidence="4" type="ordered locus">Trad_0106</name>
</gene>
<dbReference type="KEGG" id="tra:Trad_0106"/>
<dbReference type="Proteomes" id="UP000000379">
    <property type="component" value="Chromosome"/>
</dbReference>
<dbReference type="InterPro" id="IPR000358">
    <property type="entry name" value="RNR_small_fam"/>
</dbReference>
<dbReference type="GO" id="GO:0004748">
    <property type="term" value="F:ribonucleoside-diphosphate reductase activity, thioredoxin disulfide as acceptor"/>
    <property type="evidence" value="ECO:0007669"/>
    <property type="project" value="UniProtKB-EC"/>
</dbReference>
<dbReference type="RefSeq" id="WP_013176628.1">
    <property type="nucleotide sequence ID" value="NC_014221.1"/>
</dbReference>
<reference evidence="5" key="1">
    <citation type="submission" date="2010-05" db="EMBL/GenBank/DDBJ databases">
        <title>The complete genome of Truepera radiovictris DSM 17093.</title>
        <authorList>
            <consortium name="US DOE Joint Genome Institute (JGI-PGF)"/>
            <person name="Lucas S."/>
            <person name="Copeland A."/>
            <person name="Lapidus A."/>
            <person name="Glavina del Rio T."/>
            <person name="Dalin E."/>
            <person name="Tice H."/>
            <person name="Bruce D."/>
            <person name="Goodwin L."/>
            <person name="Pitluck S."/>
            <person name="Kyrpides N."/>
            <person name="Mavromatis K."/>
            <person name="Ovchinnikova G."/>
            <person name="Munk A.C."/>
            <person name="Detter J.C."/>
            <person name="Han C."/>
            <person name="Tapia R."/>
            <person name="Land M."/>
            <person name="Hauser L."/>
            <person name="Markowitz V."/>
            <person name="Cheng J.-F."/>
            <person name="Hugenholtz P."/>
            <person name="Woyke T."/>
            <person name="Wu D."/>
            <person name="Tindall B."/>
            <person name="Pomrenke H.G."/>
            <person name="Brambilla E."/>
            <person name="Klenk H.-P."/>
            <person name="Eisen J.A."/>
        </authorList>
    </citation>
    <scope>NUCLEOTIDE SEQUENCE [LARGE SCALE GENOMIC DNA]</scope>
    <source>
        <strain evidence="5">DSM 17093 / CIP 108686 / LMG 22925 / RQ-24</strain>
    </source>
</reference>
<dbReference type="SUPFAM" id="SSF47240">
    <property type="entry name" value="Ferritin-like"/>
    <property type="match status" value="1"/>
</dbReference>
<dbReference type="STRING" id="649638.Trad_0106"/>
<dbReference type="EC" id="1.17.4.1" evidence="3"/>
<name>D7CXC4_TRURR</name>
<evidence type="ECO:0000313" key="5">
    <source>
        <dbReference type="Proteomes" id="UP000000379"/>
    </source>
</evidence>
<dbReference type="OrthoDB" id="1012518at2"/>
<dbReference type="HOGENOM" id="CLU_053322_0_0_0"/>
<dbReference type="Gene3D" id="1.10.620.20">
    <property type="entry name" value="Ribonucleotide Reductase, subunit A"/>
    <property type="match status" value="1"/>
</dbReference>
<evidence type="ECO:0000256" key="1">
    <source>
        <dbReference type="ARBA" id="ARBA00001962"/>
    </source>
</evidence>
<dbReference type="InterPro" id="IPR009078">
    <property type="entry name" value="Ferritin-like_SF"/>
</dbReference>
<reference evidence="4 5" key="2">
    <citation type="journal article" date="2011" name="Stand. Genomic Sci.">
        <title>Complete genome sequence of Truepera radiovictrix type strain (RQ-24).</title>
        <authorList>
            <person name="Ivanova N."/>
            <person name="Rohde C."/>
            <person name="Munk C."/>
            <person name="Nolan M."/>
            <person name="Lucas S."/>
            <person name="Del Rio T.G."/>
            <person name="Tice H."/>
            <person name="Deshpande S."/>
            <person name="Cheng J.F."/>
            <person name="Tapia R."/>
            <person name="Han C."/>
            <person name="Goodwin L."/>
            <person name="Pitluck S."/>
            <person name="Liolios K."/>
            <person name="Mavromatis K."/>
            <person name="Mikhailova N."/>
            <person name="Pati A."/>
            <person name="Chen A."/>
            <person name="Palaniappan K."/>
            <person name="Land M."/>
            <person name="Hauser L."/>
            <person name="Chang Y.J."/>
            <person name="Jeffries C.D."/>
            <person name="Brambilla E."/>
            <person name="Rohde M."/>
            <person name="Goker M."/>
            <person name="Tindall B.J."/>
            <person name="Woyke T."/>
            <person name="Bristow J."/>
            <person name="Eisen J.A."/>
            <person name="Markowitz V."/>
            <person name="Hugenholtz P."/>
            <person name="Kyrpides N.C."/>
            <person name="Klenk H.P."/>
            <person name="Lapidus A."/>
        </authorList>
    </citation>
    <scope>NUCLEOTIDE SEQUENCE [LARGE SCALE GENOMIC DNA]</scope>
    <source>
        <strain evidence="5">DSM 17093 / CIP 108686 / LMG 22925 / RQ-24</strain>
    </source>
</reference>